<dbReference type="PANTHER" id="PTHR10869">
    <property type="entry name" value="PROLYL 4-HYDROXYLASE ALPHA SUBUNIT"/>
    <property type="match status" value="1"/>
</dbReference>
<evidence type="ECO:0000313" key="12">
    <source>
        <dbReference type="Proteomes" id="UP001054889"/>
    </source>
</evidence>
<evidence type="ECO:0000256" key="7">
    <source>
        <dbReference type="ARBA" id="ARBA00023004"/>
    </source>
</evidence>
<name>A0AAV5DFP5_ELECO</name>
<evidence type="ECO:0000256" key="6">
    <source>
        <dbReference type="ARBA" id="ARBA00023002"/>
    </source>
</evidence>
<dbReference type="InterPro" id="IPR045054">
    <property type="entry name" value="P4HA-like"/>
</dbReference>
<evidence type="ECO:0000313" key="11">
    <source>
        <dbReference type="EMBL" id="GJN09290.1"/>
    </source>
</evidence>
<dbReference type="Proteomes" id="UP001054889">
    <property type="component" value="Unassembled WGS sequence"/>
</dbReference>
<dbReference type="InterPro" id="IPR006620">
    <property type="entry name" value="Pro_4_hyd_alph"/>
</dbReference>
<reference evidence="11" key="1">
    <citation type="journal article" date="2018" name="DNA Res.">
        <title>Multiple hybrid de novo genome assembly of finger millet, an orphan allotetraploid crop.</title>
        <authorList>
            <person name="Hatakeyama M."/>
            <person name="Aluri S."/>
            <person name="Balachadran M.T."/>
            <person name="Sivarajan S.R."/>
            <person name="Patrignani A."/>
            <person name="Gruter S."/>
            <person name="Poveda L."/>
            <person name="Shimizu-Inatsugi R."/>
            <person name="Baeten J."/>
            <person name="Francoijs K.J."/>
            <person name="Nataraja K.N."/>
            <person name="Reddy Y.A.N."/>
            <person name="Phadnis S."/>
            <person name="Ravikumar R.L."/>
            <person name="Schlapbach R."/>
            <person name="Sreeman S.M."/>
            <person name="Shimizu K.K."/>
        </authorList>
    </citation>
    <scope>NUCLEOTIDE SEQUENCE</scope>
</reference>
<dbReference type="Gene3D" id="2.60.120.620">
    <property type="entry name" value="q2cbj1_9rhob like domain"/>
    <property type="match status" value="1"/>
</dbReference>
<sequence length="269" mass="29056">MPPNRRRRAPAMEAVAGGAGQQRQNKPSSGKKAKKGGGAGGSGGRWPAVKPKKNLQINRLKGTHLLTVPDFFTSAEAKAFIDIAESMGFSHQGSLGPLKGEAYRDNDRISVSDPSLAQTIWESGINRIFTDINVSGKVATGLNPNIRFYRYTEGQRFGRHIDESVDLGDGSRTYYTLLIYLSGKGGAKDSSGQALVGGETVFYDHRGGVVAEGGCCITLQTSTERSASVFSSTASTWKARVLSLQNEVCCQITLFDDDQFKQYNANILH</sequence>
<comment type="cofactor">
    <cofactor evidence="1">
        <name>L-ascorbate</name>
        <dbReference type="ChEBI" id="CHEBI:38290"/>
    </cofactor>
</comment>
<keyword evidence="5" id="KW-0812">Transmembrane</keyword>
<protein>
    <recommendedName>
        <fullName evidence="10">Prolyl 4-hydroxylase alpha subunit domain-containing protein</fullName>
    </recommendedName>
</protein>
<dbReference type="PANTHER" id="PTHR10869:SF236">
    <property type="entry name" value="PROLYL 4-HYDROXYLASE ALPHA SUBUNIT DOMAIN-CONTAINING PROTEIN"/>
    <property type="match status" value="1"/>
</dbReference>
<dbReference type="GO" id="GO:0031418">
    <property type="term" value="F:L-ascorbic acid binding"/>
    <property type="evidence" value="ECO:0007669"/>
    <property type="project" value="InterPro"/>
</dbReference>
<keyword evidence="5" id="KW-0735">Signal-anchor</keyword>
<feature type="domain" description="Prolyl 4-hydroxylase alpha subunit" evidence="10">
    <location>
        <begin position="63"/>
        <end position="248"/>
    </location>
</feature>
<dbReference type="GO" id="GO:0004656">
    <property type="term" value="F:procollagen-proline 4-dioxygenase activity"/>
    <property type="evidence" value="ECO:0007669"/>
    <property type="project" value="UniProtKB-EC"/>
</dbReference>
<dbReference type="GO" id="GO:0005506">
    <property type="term" value="F:iron ion binding"/>
    <property type="evidence" value="ECO:0007669"/>
    <property type="project" value="InterPro"/>
</dbReference>
<comment type="catalytic activity">
    <reaction evidence="8">
        <text>L-prolyl-[collagen] + 2-oxoglutarate + O2 = trans-4-hydroxy-L-prolyl-[collagen] + succinate + CO2</text>
        <dbReference type="Rhea" id="RHEA:18945"/>
        <dbReference type="Rhea" id="RHEA-COMP:11676"/>
        <dbReference type="Rhea" id="RHEA-COMP:11680"/>
        <dbReference type="ChEBI" id="CHEBI:15379"/>
        <dbReference type="ChEBI" id="CHEBI:16526"/>
        <dbReference type="ChEBI" id="CHEBI:16810"/>
        <dbReference type="ChEBI" id="CHEBI:30031"/>
        <dbReference type="ChEBI" id="CHEBI:50342"/>
        <dbReference type="ChEBI" id="CHEBI:61965"/>
        <dbReference type="EC" id="1.14.11.2"/>
    </reaction>
</comment>
<evidence type="ECO:0000256" key="9">
    <source>
        <dbReference type="SAM" id="MobiDB-lite"/>
    </source>
</evidence>
<keyword evidence="4" id="KW-0223">Dioxygenase</keyword>
<dbReference type="SMART" id="SM00702">
    <property type="entry name" value="P4Hc"/>
    <property type="match status" value="1"/>
</dbReference>
<evidence type="ECO:0000256" key="3">
    <source>
        <dbReference type="ARBA" id="ARBA00022723"/>
    </source>
</evidence>
<dbReference type="EMBL" id="BQKI01000015">
    <property type="protein sequence ID" value="GJN09290.1"/>
    <property type="molecule type" value="Genomic_DNA"/>
</dbReference>
<keyword evidence="12" id="KW-1185">Reference proteome</keyword>
<keyword evidence="3" id="KW-0479">Metal-binding</keyword>
<evidence type="ECO:0000256" key="1">
    <source>
        <dbReference type="ARBA" id="ARBA00001961"/>
    </source>
</evidence>
<keyword evidence="7" id="KW-0408">Iron</keyword>
<dbReference type="GO" id="GO:0005789">
    <property type="term" value="C:endoplasmic reticulum membrane"/>
    <property type="evidence" value="ECO:0007669"/>
    <property type="project" value="UniProtKB-SubCell"/>
</dbReference>
<accession>A0AAV5DFP5</accession>
<evidence type="ECO:0000256" key="4">
    <source>
        <dbReference type="ARBA" id="ARBA00022964"/>
    </source>
</evidence>
<proteinExistence type="predicted"/>
<reference evidence="11" key="2">
    <citation type="submission" date="2021-12" db="EMBL/GenBank/DDBJ databases">
        <title>Resequencing data analysis of finger millet.</title>
        <authorList>
            <person name="Hatakeyama M."/>
            <person name="Aluri S."/>
            <person name="Balachadran M.T."/>
            <person name="Sivarajan S.R."/>
            <person name="Poveda L."/>
            <person name="Shimizu-Inatsugi R."/>
            <person name="Schlapbach R."/>
            <person name="Sreeman S.M."/>
            <person name="Shimizu K.K."/>
        </authorList>
    </citation>
    <scope>NUCLEOTIDE SEQUENCE</scope>
</reference>
<feature type="region of interest" description="Disordered" evidence="9">
    <location>
        <begin position="1"/>
        <end position="53"/>
    </location>
</feature>
<evidence type="ECO:0000256" key="5">
    <source>
        <dbReference type="ARBA" id="ARBA00022968"/>
    </source>
</evidence>
<gene>
    <name evidence="11" type="primary">ga27286</name>
    <name evidence="11" type="ORF">PR202_ga27286</name>
</gene>
<organism evidence="11 12">
    <name type="scientific">Eleusine coracana subsp. coracana</name>
    <dbReference type="NCBI Taxonomy" id="191504"/>
    <lineage>
        <taxon>Eukaryota</taxon>
        <taxon>Viridiplantae</taxon>
        <taxon>Streptophyta</taxon>
        <taxon>Embryophyta</taxon>
        <taxon>Tracheophyta</taxon>
        <taxon>Spermatophyta</taxon>
        <taxon>Magnoliopsida</taxon>
        <taxon>Liliopsida</taxon>
        <taxon>Poales</taxon>
        <taxon>Poaceae</taxon>
        <taxon>PACMAD clade</taxon>
        <taxon>Chloridoideae</taxon>
        <taxon>Cynodonteae</taxon>
        <taxon>Eleusininae</taxon>
        <taxon>Eleusine</taxon>
    </lineage>
</organism>
<comment type="subcellular location">
    <subcellularLocation>
        <location evidence="2">Endoplasmic reticulum membrane</location>
        <topology evidence="2">Single-pass type II membrane protein</topology>
    </subcellularLocation>
</comment>
<evidence type="ECO:0000256" key="2">
    <source>
        <dbReference type="ARBA" id="ARBA00004648"/>
    </source>
</evidence>
<comment type="caution">
    <text evidence="11">The sequence shown here is derived from an EMBL/GenBank/DDBJ whole genome shotgun (WGS) entry which is preliminary data.</text>
</comment>
<evidence type="ECO:0000256" key="8">
    <source>
        <dbReference type="ARBA" id="ARBA00049169"/>
    </source>
</evidence>
<keyword evidence="6" id="KW-0560">Oxidoreductase</keyword>
<evidence type="ECO:0000259" key="10">
    <source>
        <dbReference type="SMART" id="SM00702"/>
    </source>
</evidence>
<dbReference type="AlphaFoldDB" id="A0AAV5DFP5"/>